<organism evidence="10">
    <name type="scientific">Hellea balneolensis</name>
    <dbReference type="NCBI Taxonomy" id="287478"/>
    <lineage>
        <taxon>Bacteria</taxon>
        <taxon>Pseudomonadati</taxon>
        <taxon>Pseudomonadota</taxon>
        <taxon>Alphaproteobacteria</taxon>
        <taxon>Maricaulales</taxon>
        <taxon>Robiginitomaculaceae</taxon>
        <taxon>Hellea</taxon>
    </lineage>
</organism>
<evidence type="ECO:0000256" key="4">
    <source>
        <dbReference type="ARBA" id="ARBA00022801"/>
    </source>
</evidence>
<comment type="caution">
    <text evidence="10">The sequence shown here is derived from an EMBL/GenBank/DDBJ whole genome shotgun (WGS) entry which is preliminary data.</text>
</comment>
<dbReference type="InterPro" id="IPR002196">
    <property type="entry name" value="Glyco_hydro_24"/>
</dbReference>
<keyword evidence="2 7" id="KW-0929">Antimicrobial</keyword>
<keyword evidence="5" id="KW-1035">Host cytoplasm</keyword>
<keyword evidence="9" id="KW-0472">Membrane</keyword>
<dbReference type="GO" id="GO:0003796">
    <property type="term" value="F:lysozyme activity"/>
    <property type="evidence" value="ECO:0007669"/>
    <property type="project" value="UniProtKB-EC"/>
</dbReference>
<name>A0A7C5QZP7_9PROT</name>
<dbReference type="AlphaFoldDB" id="A0A7C5QZP7"/>
<comment type="similarity">
    <text evidence="7">Belongs to the glycosyl hydrolase 24 family.</text>
</comment>
<evidence type="ECO:0000256" key="7">
    <source>
        <dbReference type="RuleBase" id="RU003788"/>
    </source>
</evidence>
<keyword evidence="9" id="KW-1133">Transmembrane helix</keyword>
<evidence type="ECO:0000256" key="3">
    <source>
        <dbReference type="ARBA" id="ARBA00022638"/>
    </source>
</evidence>
<dbReference type="EC" id="3.2.1.17" evidence="7"/>
<sequence>MPHEFKLSAFGLRLIKAYEGFRPYETTLVSGQRVIGYGHRYSPDEEPVISQKKAEAMLKSDLEPYEALVNDNIFAPLSQSQFDALVSLAFNIGAKAFLSSKTLHALNQGRPLDAANGFDEWRKSIIDGKAYVVDALVRRRTAEKALFLRPSGGVAPAPRHELVAKQDMSAQNVGQDIAYFEQHDADGYVDQTPYAANPAEFRRREDGPAGTLTLSEFADDQMDFDPVPETPQPQKETQDSAELSEPALDENLSPIAVAALEVSDQLDKLMAEPEAETEPKPVELEQDIDPEVEDIDVVADLTPANEGAHEDYRRPAKAPKAKVRGPDAFIEKKPAQPTAQKPSSGIGAYWVTLILGLTLAGFGLYKWVYEGVTNLDGLFAFLAPAATFIGALLVLGALYYLIKSAFRGA</sequence>
<dbReference type="Gene3D" id="1.10.530.40">
    <property type="match status" value="1"/>
</dbReference>
<dbReference type="InterPro" id="IPR023347">
    <property type="entry name" value="Lysozyme_dom_sf"/>
</dbReference>
<dbReference type="Proteomes" id="UP000885830">
    <property type="component" value="Unassembled WGS sequence"/>
</dbReference>
<reference evidence="10" key="1">
    <citation type="journal article" date="2020" name="mSystems">
        <title>Genome- and Community-Level Interaction Insights into Carbon Utilization and Element Cycling Functions of Hydrothermarchaeota in Hydrothermal Sediment.</title>
        <authorList>
            <person name="Zhou Z."/>
            <person name="Liu Y."/>
            <person name="Xu W."/>
            <person name="Pan J."/>
            <person name="Luo Z.H."/>
            <person name="Li M."/>
        </authorList>
    </citation>
    <scope>NUCLEOTIDE SEQUENCE [LARGE SCALE GENOMIC DNA]</scope>
    <source>
        <strain evidence="10">HyVt-485</strain>
    </source>
</reference>
<dbReference type="InterPro" id="IPR023346">
    <property type="entry name" value="Lysozyme-like_dom_sf"/>
</dbReference>
<dbReference type="InterPro" id="IPR034690">
    <property type="entry name" value="Endolysin_T4_type"/>
</dbReference>
<keyword evidence="9" id="KW-0812">Transmembrane</keyword>
<dbReference type="SUPFAM" id="SSF53955">
    <property type="entry name" value="Lysozyme-like"/>
    <property type="match status" value="1"/>
</dbReference>
<feature type="transmembrane region" description="Helical" evidence="9">
    <location>
        <begin position="377"/>
        <end position="402"/>
    </location>
</feature>
<dbReference type="PANTHER" id="PTHR38107:SF3">
    <property type="entry name" value="LYSOZYME RRRD-RELATED"/>
    <property type="match status" value="1"/>
</dbReference>
<proteinExistence type="inferred from homology"/>
<dbReference type="GO" id="GO:0009253">
    <property type="term" value="P:peptidoglycan catabolic process"/>
    <property type="evidence" value="ECO:0007669"/>
    <property type="project" value="InterPro"/>
</dbReference>
<feature type="transmembrane region" description="Helical" evidence="9">
    <location>
        <begin position="346"/>
        <end position="365"/>
    </location>
</feature>
<evidence type="ECO:0000313" key="10">
    <source>
        <dbReference type="EMBL" id="HHL42400.1"/>
    </source>
</evidence>
<evidence type="ECO:0000256" key="6">
    <source>
        <dbReference type="ARBA" id="ARBA00023295"/>
    </source>
</evidence>
<gene>
    <name evidence="10" type="ORF">ENJ42_02180</name>
</gene>
<dbReference type="GO" id="GO:0042742">
    <property type="term" value="P:defense response to bacterium"/>
    <property type="evidence" value="ECO:0007669"/>
    <property type="project" value="UniProtKB-KW"/>
</dbReference>
<evidence type="ECO:0000256" key="9">
    <source>
        <dbReference type="SAM" id="Phobius"/>
    </source>
</evidence>
<accession>A0A7C5QZP7</accession>
<dbReference type="CDD" id="cd00737">
    <property type="entry name" value="lyz_endolysin_autolysin"/>
    <property type="match status" value="1"/>
</dbReference>
<dbReference type="Pfam" id="PF00959">
    <property type="entry name" value="Phage_lysozyme"/>
    <property type="match status" value="1"/>
</dbReference>
<comment type="catalytic activity">
    <reaction evidence="1 7">
        <text>Hydrolysis of (1-&gt;4)-beta-linkages between N-acetylmuramic acid and N-acetyl-D-glucosamine residues in a peptidoglycan and between N-acetyl-D-glucosamine residues in chitodextrins.</text>
        <dbReference type="EC" id="3.2.1.17"/>
    </reaction>
</comment>
<dbReference type="InterPro" id="IPR033907">
    <property type="entry name" value="Endolysin_autolysin"/>
</dbReference>
<dbReference type="GO" id="GO:0031640">
    <property type="term" value="P:killing of cells of another organism"/>
    <property type="evidence" value="ECO:0007669"/>
    <property type="project" value="UniProtKB-KW"/>
</dbReference>
<dbReference type="HAMAP" id="MF_04110">
    <property type="entry name" value="ENDOLYSIN_T4"/>
    <property type="match status" value="1"/>
</dbReference>
<feature type="region of interest" description="Disordered" evidence="8">
    <location>
        <begin position="221"/>
        <end position="248"/>
    </location>
</feature>
<evidence type="ECO:0000256" key="5">
    <source>
        <dbReference type="ARBA" id="ARBA00023200"/>
    </source>
</evidence>
<evidence type="ECO:0000256" key="1">
    <source>
        <dbReference type="ARBA" id="ARBA00000632"/>
    </source>
</evidence>
<keyword evidence="6 7" id="KW-0326">Glycosidase</keyword>
<evidence type="ECO:0000256" key="8">
    <source>
        <dbReference type="SAM" id="MobiDB-lite"/>
    </source>
</evidence>
<dbReference type="GO" id="GO:0016998">
    <property type="term" value="P:cell wall macromolecule catabolic process"/>
    <property type="evidence" value="ECO:0007669"/>
    <property type="project" value="InterPro"/>
</dbReference>
<dbReference type="EMBL" id="DRMJ01000106">
    <property type="protein sequence ID" value="HHL42400.1"/>
    <property type="molecule type" value="Genomic_DNA"/>
</dbReference>
<dbReference type="PANTHER" id="PTHR38107">
    <property type="match status" value="1"/>
</dbReference>
<dbReference type="InterPro" id="IPR051018">
    <property type="entry name" value="Bacteriophage_GH24"/>
</dbReference>
<evidence type="ECO:0000256" key="2">
    <source>
        <dbReference type="ARBA" id="ARBA00022529"/>
    </source>
</evidence>
<protein>
    <recommendedName>
        <fullName evidence="7">Lysozyme</fullName>
        <ecNumber evidence="7">3.2.1.17</ecNumber>
    </recommendedName>
</protein>
<keyword evidence="3 7" id="KW-0081">Bacteriolytic enzyme</keyword>
<keyword evidence="4 7" id="KW-0378">Hydrolase</keyword>